<dbReference type="EMBL" id="OCMT01000001">
    <property type="protein sequence ID" value="SOD12922.1"/>
    <property type="molecule type" value="Genomic_DNA"/>
</dbReference>
<keyword evidence="2" id="KW-1185">Reference proteome</keyword>
<evidence type="ECO:0000313" key="2">
    <source>
        <dbReference type="Proteomes" id="UP000219281"/>
    </source>
</evidence>
<accession>A0A285ZTF3</accession>
<protein>
    <submittedName>
        <fullName evidence="1">Uncharacterized protein</fullName>
    </submittedName>
</protein>
<dbReference type="OrthoDB" id="6198066at2"/>
<dbReference type="AlphaFoldDB" id="A0A285ZTF3"/>
<evidence type="ECO:0000313" key="1">
    <source>
        <dbReference type="EMBL" id="SOD12922.1"/>
    </source>
</evidence>
<dbReference type="Proteomes" id="UP000219281">
    <property type="component" value="Unassembled WGS sequence"/>
</dbReference>
<reference evidence="2" key="1">
    <citation type="submission" date="2017-09" db="EMBL/GenBank/DDBJ databases">
        <authorList>
            <person name="Varghese N."/>
            <person name="Submissions S."/>
        </authorList>
    </citation>
    <scope>NUCLEOTIDE SEQUENCE [LARGE SCALE GENOMIC DNA]</scope>
    <source>
        <strain evidence="2">CGMCC 1.12803</strain>
    </source>
</reference>
<dbReference type="InterPro" id="IPR045944">
    <property type="entry name" value="DUF6364"/>
</dbReference>
<dbReference type="RefSeq" id="WP_097129161.1">
    <property type="nucleotide sequence ID" value="NZ_OCMT01000001.1"/>
</dbReference>
<organism evidence="1 2">
    <name type="scientific">Pedobacter xixiisoli</name>
    <dbReference type="NCBI Taxonomy" id="1476464"/>
    <lineage>
        <taxon>Bacteria</taxon>
        <taxon>Pseudomonadati</taxon>
        <taxon>Bacteroidota</taxon>
        <taxon>Sphingobacteriia</taxon>
        <taxon>Sphingobacteriales</taxon>
        <taxon>Sphingobacteriaceae</taxon>
        <taxon>Pedobacter</taxon>
    </lineage>
</organism>
<sequence length="88" mass="10175">MDTKLTLSFNQDIVEKAKKYAAANNISLSRLIEYLLTQVTSNQYKSLEDFPISDWVSMVAEGEVEYKRTPKTSRKDLKDEFFSSKKSK</sequence>
<gene>
    <name evidence="1" type="ORF">SAMN06297358_0917</name>
</gene>
<name>A0A285ZTF3_9SPHI</name>
<dbReference type="Pfam" id="PF19891">
    <property type="entry name" value="DUF6364"/>
    <property type="match status" value="1"/>
</dbReference>
<proteinExistence type="predicted"/>